<dbReference type="AlphaFoldDB" id="A0A7C4BC21"/>
<evidence type="ECO:0000313" key="1">
    <source>
        <dbReference type="EMBL" id="HGI86936.1"/>
    </source>
</evidence>
<dbReference type="InterPro" id="IPR042544">
    <property type="entry name" value="AdoMet_synthase_3"/>
</dbReference>
<protein>
    <submittedName>
        <fullName evidence="1">Methionine adenosyltransferase</fullName>
        <ecNumber evidence="1">2.5.1.6</ecNumber>
    </submittedName>
</protein>
<accession>A0A7C4BC21</accession>
<dbReference type="Gene3D" id="3.30.300.280">
    <property type="entry name" value="S-adenosylmethionine synthetase, C-terminal domain"/>
    <property type="match status" value="2"/>
</dbReference>
<gene>
    <name evidence="1" type="ORF">ENV14_00840</name>
</gene>
<proteinExistence type="predicted"/>
<reference evidence="1" key="1">
    <citation type="journal article" date="2020" name="mSystems">
        <title>Genome- and Community-Level Interaction Insights into Carbon Utilization and Element Cycling Functions of Hydrothermarchaeota in Hydrothermal Sediment.</title>
        <authorList>
            <person name="Zhou Z."/>
            <person name="Liu Y."/>
            <person name="Xu W."/>
            <person name="Pan J."/>
            <person name="Luo Z.H."/>
            <person name="Li M."/>
        </authorList>
    </citation>
    <scope>NUCLEOTIDE SEQUENCE [LARGE SCALE GENOMIC DNA]</scope>
    <source>
        <strain evidence="1">SpSt-732</strain>
    </source>
</reference>
<name>A0A7C4BC21_9CREN</name>
<dbReference type="EMBL" id="DTFF01000008">
    <property type="protein sequence ID" value="HGI86936.1"/>
    <property type="molecule type" value="Genomic_DNA"/>
</dbReference>
<organism evidence="1">
    <name type="scientific">Ignisphaera aggregans</name>
    <dbReference type="NCBI Taxonomy" id="334771"/>
    <lineage>
        <taxon>Archaea</taxon>
        <taxon>Thermoproteota</taxon>
        <taxon>Thermoprotei</taxon>
        <taxon>Desulfurococcales</taxon>
        <taxon>Desulfurococcaceae</taxon>
        <taxon>Ignisphaera</taxon>
    </lineage>
</organism>
<dbReference type="PANTHER" id="PTHR36697:SF1">
    <property type="entry name" value="S-ADENOSYLMETHIONINE SYNTHASE"/>
    <property type="match status" value="1"/>
</dbReference>
<dbReference type="EC" id="2.5.1.6" evidence="1"/>
<keyword evidence="1" id="KW-0808">Transferase</keyword>
<dbReference type="InterPro" id="IPR027790">
    <property type="entry name" value="AdoMet_synthase_2_family"/>
</dbReference>
<dbReference type="PANTHER" id="PTHR36697">
    <property type="entry name" value="S-ADENOSYLMETHIONINE SYNTHASE"/>
    <property type="match status" value="1"/>
</dbReference>
<dbReference type="NCBIfam" id="NF003366">
    <property type="entry name" value="PRK04439.1-5"/>
    <property type="match status" value="1"/>
</dbReference>
<dbReference type="GO" id="GO:0004478">
    <property type="term" value="F:methionine adenosyltransferase activity"/>
    <property type="evidence" value="ECO:0007669"/>
    <property type="project" value="UniProtKB-EC"/>
</dbReference>
<dbReference type="NCBIfam" id="NF003365">
    <property type="entry name" value="PRK04439.1-4"/>
    <property type="match status" value="1"/>
</dbReference>
<sequence>MININVSEYKWMGIENLDVEIVERKGVGHPDYMADGIAEAVSRELSRYYIKKFNTILHHNVDKVLIVGGQAHPIFGGGEVTQPIYVIVSGRASSYIKTEEGLEFIPIGTLVLKATKNWIRENFRFLNPEEHVIVDYKIGHGSVDLVSIFELGLKKMPLSNDTSFGTGFAPLSTLESLVYGIERFLNSKELKSRLPVVGEDVKVMGLRVGKKIRLTVAIAMVSRFVRDKEEYISLKDTIKNVVLDYVAKKIVDYDVEVQINVADKPDEGIFYLTVTGTSAEHGDDGTTGRGNRANGLITPMRPMSLEATAGKNPVSHVGKLYNVVANLIANRIYNEVKGVREVYVNVLSQIGKPINEPQIVDIKIVPTERLVSDMVNDAKSIAEETISKIPELTYDIIENKVQLF</sequence>
<dbReference type="Gene3D" id="3.30.300.10">
    <property type="match status" value="1"/>
</dbReference>
<comment type="caution">
    <text evidence="1">The sequence shown here is derived from an EMBL/GenBank/DDBJ whole genome shotgun (WGS) entry which is preliminary data.</text>
</comment>
<dbReference type="Pfam" id="PF01941">
    <property type="entry name" value="AdoMet_Synthase"/>
    <property type="match status" value="1"/>
</dbReference>